<dbReference type="Pfam" id="PF07681">
    <property type="entry name" value="DoxX"/>
    <property type="match status" value="1"/>
</dbReference>
<dbReference type="PANTHER" id="PTHR33452:SF1">
    <property type="entry name" value="INNER MEMBRANE PROTEIN YPHA-RELATED"/>
    <property type="match status" value="1"/>
</dbReference>
<keyword evidence="5 6" id="KW-0472">Membrane</keyword>
<sequence length="155" mass="15790">MSRQKARSIGAQWNPVVLRLALGIVLLVSGIGKVFAAGPKAVGIGNFAGMLASLGVPVSTVVAWLVALGEVGCGVLLLLGLFTRYAAAVSAAITFAAMTLVHLPDGFAASDGGIEYTMVLVLVSIALVLSGPGALSVERTVLGDELFVPIETSRN</sequence>
<keyword evidence="3 6" id="KW-0812">Transmembrane</keyword>
<proteinExistence type="predicted"/>
<dbReference type="InterPro" id="IPR051907">
    <property type="entry name" value="DoxX-like_oxidoreductase"/>
</dbReference>
<evidence type="ECO:0000256" key="2">
    <source>
        <dbReference type="ARBA" id="ARBA00022475"/>
    </source>
</evidence>
<keyword evidence="4 6" id="KW-1133">Transmembrane helix</keyword>
<dbReference type="OrthoDB" id="201096at2157"/>
<gene>
    <name evidence="7" type="ORF">HT576_01755</name>
    <name evidence="8" type="ORF">HTZ84_19265</name>
</gene>
<dbReference type="Proteomes" id="UP000728647">
    <property type="component" value="Unassembled WGS sequence"/>
</dbReference>
<organism evidence="7 9">
    <name type="scientific">Haloterrigena gelatinilytica</name>
    <dbReference type="NCBI Taxonomy" id="2741724"/>
    <lineage>
        <taxon>Archaea</taxon>
        <taxon>Methanobacteriati</taxon>
        <taxon>Methanobacteriota</taxon>
        <taxon>Stenosarchaea group</taxon>
        <taxon>Halobacteria</taxon>
        <taxon>Halobacteriales</taxon>
        <taxon>Natrialbaceae</taxon>
        <taxon>Haloterrigena</taxon>
    </lineage>
</organism>
<dbReference type="InterPro" id="IPR032808">
    <property type="entry name" value="DoxX"/>
</dbReference>
<evidence type="ECO:0000256" key="6">
    <source>
        <dbReference type="SAM" id="Phobius"/>
    </source>
</evidence>
<evidence type="ECO:0000256" key="1">
    <source>
        <dbReference type="ARBA" id="ARBA00004651"/>
    </source>
</evidence>
<evidence type="ECO:0000313" key="10">
    <source>
        <dbReference type="Proteomes" id="UP001016761"/>
    </source>
</evidence>
<keyword evidence="2" id="KW-1003">Cell membrane</keyword>
<dbReference type="EMBL" id="JABUQZ010000001">
    <property type="protein sequence ID" value="NUC74408.1"/>
    <property type="molecule type" value="Genomic_DNA"/>
</dbReference>
<comment type="caution">
    <text evidence="7">The sequence shown here is derived from an EMBL/GenBank/DDBJ whole genome shotgun (WGS) entry which is preliminary data.</text>
</comment>
<reference evidence="7 10" key="1">
    <citation type="submission" date="2020-06" db="EMBL/GenBank/DDBJ databases">
        <title>Haloterrigena sp. nov., an extremely halophilic archaeon isolated from a saline sediment.</title>
        <authorList>
            <person name="Liu B.-B."/>
        </authorList>
    </citation>
    <scope>NUCLEOTIDE SEQUENCE</scope>
    <source>
        <strain evidence="7">SYSU A121-1</strain>
        <strain evidence="8 10">SYSU A558-1</strain>
    </source>
</reference>
<dbReference type="GO" id="GO:0005886">
    <property type="term" value="C:plasma membrane"/>
    <property type="evidence" value="ECO:0007669"/>
    <property type="project" value="UniProtKB-SubCell"/>
</dbReference>
<dbReference type="RefSeq" id="WP_174682148.1">
    <property type="nucleotide sequence ID" value="NZ_JABUQZ010000001.1"/>
</dbReference>
<evidence type="ECO:0000313" key="8">
    <source>
        <dbReference type="EMBL" id="NUC74408.1"/>
    </source>
</evidence>
<comment type="subcellular location">
    <subcellularLocation>
        <location evidence="1">Cell membrane</location>
        <topology evidence="1">Multi-pass membrane protein</topology>
    </subcellularLocation>
</comment>
<evidence type="ECO:0000256" key="4">
    <source>
        <dbReference type="ARBA" id="ARBA00022989"/>
    </source>
</evidence>
<name>A0A8J8GIC9_9EURY</name>
<accession>A0A8J8GIC9</accession>
<evidence type="ECO:0000313" key="9">
    <source>
        <dbReference type="Proteomes" id="UP000728647"/>
    </source>
</evidence>
<dbReference type="AlphaFoldDB" id="A0A8J8GIC9"/>
<feature type="transmembrane region" description="Helical" evidence="6">
    <location>
        <begin position="86"/>
        <end position="104"/>
    </location>
</feature>
<dbReference type="Proteomes" id="UP001016761">
    <property type="component" value="Unassembled WGS sequence"/>
</dbReference>
<dbReference type="EMBL" id="JABURA010000001">
    <property type="protein sequence ID" value="NUB89760.1"/>
    <property type="molecule type" value="Genomic_DNA"/>
</dbReference>
<keyword evidence="10" id="KW-1185">Reference proteome</keyword>
<dbReference type="PANTHER" id="PTHR33452">
    <property type="entry name" value="OXIDOREDUCTASE CATD-RELATED"/>
    <property type="match status" value="1"/>
</dbReference>
<feature type="transmembrane region" description="Helical" evidence="6">
    <location>
        <begin position="116"/>
        <end position="137"/>
    </location>
</feature>
<evidence type="ECO:0000256" key="3">
    <source>
        <dbReference type="ARBA" id="ARBA00022692"/>
    </source>
</evidence>
<protein>
    <submittedName>
        <fullName evidence="7">DoxX family protein</fullName>
    </submittedName>
</protein>
<evidence type="ECO:0000256" key="5">
    <source>
        <dbReference type="ARBA" id="ARBA00023136"/>
    </source>
</evidence>
<evidence type="ECO:0000313" key="7">
    <source>
        <dbReference type="EMBL" id="NUB89760.1"/>
    </source>
</evidence>